<dbReference type="Gene3D" id="2.60.120.280">
    <property type="entry name" value="Regulatory protein AraC"/>
    <property type="match status" value="1"/>
</dbReference>
<dbReference type="InterPro" id="IPR037923">
    <property type="entry name" value="HTH-like"/>
</dbReference>
<keyword evidence="4" id="KW-0010">Activator</keyword>
<organism evidence="7 8">
    <name type="scientific">Gemmiger gallinarum</name>
    <dbReference type="NCBI Taxonomy" id="2779354"/>
    <lineage>
        <taxon>Bacteria</taxon>
        <taxon>Bacillati</taxon>
        <taxon>Bacillota</taxon>
        <taxon>Clostridia</taxon>
        <taxon>Eubacteriales</taxon>
        <taxon>Gemmiger</taxon>
    </lineage>
</organism>
<dbReference type="CDD" id="cd06986">
    <property type="entry name" value="cupin_MmsR-like_N"/>
    <property type="match status" value="1"/>
</dbReference>
<comment type="caution">
    <text evidence="7">The sequence shown here is derived from an EMBL/GenBank/DDBJ whole genome shotgun (WGS) entry which is preliminary data.</text>
</comment>
<dbReference type="Gene3D" id="1.10.10.60">
    <property type="entry name" value="Homeodomain-like"/>
    <property type="match status" value="2"/>
</dbReference>
<name>A0ABR9R6A8_9FIRM</name>
<dbReference type="InterPro" id="IPR050204">
    <property type="entry name" value="AraC_XylS_family_regulators"/>
</dbReference>
<reference evidence="7 8" key="1">
    <citation type="submission" date="2020-10" db="EMBL/GenBank/DDBJ databases">
        <title>ChiBAC.</title>
        <authorList>
            <person name="Zenner C."/>
            <person name="Hitch T.C.A."/>
            <person name="Clavel T."/>
        </authorList>
    </citation>
    <scope>NUCLEOTIDE SEQUENCE [LARGE SCALE GENOMIC DNA]</scope>
    <source>
        <strain evidence="7 8">DSM 109015</strain>
    </source>
</reference>
<keyword evidence="5" id="KW-0804">Transcription</keyword>
<evidence type="ECO:0000256" key="4">
    <source>
        <dbReference type="ARBA" id="ARBA00023159"/>
    </source>
</evidence>
<evidence type="ECO:0000259" key="6">
    <source>
        <dbReference type="PROSITE" id="PS01124"/>
    </source>
</evidence>
<dbReference type="InterPro" id="IPR018062">
    <property type="entry name" value="HTH_AraC-typ_CS"/>
</dbReference>
<dbReference type="SMART" id="SM00342">
    <property type="entry name" value="HTH_ARAC"/>
    <property type="match status" value="1"/>
</dbReference>
<feature type="domain" description="HTH araC/xylS-type" evidence="6">
    <location>
        <begin position="182"/>
        <end position="280"/>
    </location>
</feature>
<gene>
    <name evidence="7" type="ORF">INF35_12910</name>
</gene>
<dbReference type="EMBL" id="JADCKC010000004">
    <property type="protein sequence ID" value="MBE5038688.1"/>
    <property type="molecule type" value="Genomic_DNA"/>
</dbReference>
<dbReference type="InterPro" id="IPR003313">
    <property type="entry name" value="AraC-bd"/>
</dbReference>
<dbReference type="Pfam" id="PF12833">
    <property type="entry name" value="HTH_18"/>
    <property type="match status" value="1"/>
</dbReference>
<evidence type="ECO:0000313" key="8">
    <source>
        <dbReference type="Proteomes" id="UP000768567"/>
    </source>
</evidence>
<keyword evidence="3" id="KW-0238">DNA-binding</keyword>
<dbReference type="PANTHER" id="PTHR46796:SF13">
    <property type="entry name" value="HTH-TYPE TRANSCRIPTIONAL ACTIVATOR RHAS"/>
    <property type="match status" value="1"/>
</dbReference>
<dbReference type="Pfam" id="PF02311">
    <property type="entry name" value="AraC_binding"/>
    <property type="match status" value="1"/>
</dbReference>
<evidence type="ECO:0000313" key="7">
    <source>
        <dbReference type="EMBL" id="MBE5038688.1"/>
    </source>
</evidence>
<sequence length="299" mass="34594">MADNLSGQHKFKFHVFRDERFIDLNLYQFGWERNDPVHSYGPHARNHYLFHYVISGKGKLYTDTGTYEITPRHGFLIVPGQITTYCADDEDPWEYTWLEFDGLRAHESLNLAGISAAKPVYTAWNAEAGRLLQEEMLYIVNHSDASPVHLIAHGFLFLDQLVQSSADRRHNSERRLRDFYIREALTFIEQNYQRDISIEEVAAECGLNRSYFGKVFRDAVGESPQAYLMHYRMARAAQLLKETRSTIGEIAVQVGYANQLHFSRAFKNVHGISPREYRMTHLLDPAQLSGSNGQREEEE</sequence>
<dbReference type="PANTHER" id="PTHR46796">
    <property type="entry name" value="HTH-TYPE TRANSCRIPTIONAL ACTIVATOR RHAS-RELATED"/>
    <property type="match status" value="1"/>
</dbReference>
<dbReference type="PROSITE" id="PS00041">
    <property type="entry name" value="HTH_ARAC_FAMILY_1"/>
    <property type="match status" value="1"/>
</dbReference>
<dbReference type="SUPFAM" id="SSF46689">
    <property type="entry name" value="Homeodomain-like"/>
    <property type="match status" value="2"/>
</dbReference>
<dbReference type="Proteomes" id="UP000768567">
    <property type="component" value="Unassembled WGS sequence"/>
</dbReference>
<dbReference type="PROSITE" id="PS01124">
    <property type="entry name" value="HTH_ARAC_FAMILY_2"/>
    <property type="match status" value="1"/>
</dbReference>
<protein>
    <submittedName>
        <fullName evidence="7">AraC family transcriptional regulator</fullName>
    </submittedName>
</protein>
<evidence type="ECO:0000256" key="5">
    <source>
        <dbReference type="ARBA" id="ARBA00023163"/>
    </source>
</evidence>
<keyword evidence="1" id="KW-0963">Cytoplasm</keyword>
<dbReference type="InterPro" id="IPR020449">
    <property type="entry name" value="Tscrpt_reg_AraC-type_HTH"/>
</dbReference>
<evidence type="ECO:0000256" key="3">
    <source>
        <dbReference type="ARBA" id="ARBA00023125"/>
    </source>
</evidence>
<keyword evidence="8" id="KW-1185">Reference proteome</keyword>
<proteinExistence type="predicted"/>
<dbReference type="InterPro" id="IPR009057">
    <property type="entry name" value="Homeodomain-like_sf"/>
</dbReference>
<evidence type="ECO:0000256" key="1">
    <source>
        <dbReference type="ARBA" id="ARBA00022490"/>
    </source>
</evidence>
<keyword evidence="2" id="KW-0805">Transcription regulation</keyword>
<dbReference type="SUPFAM" id="SSF51215">
    <property type="entry name" value="Regulatory protein AraC"/>
    <property type="match status" value="1"/>
</dbReference>
<dbReference type="InterPro" id="IPR018060">
    <property type="entry name" value="HTH_AraC"/>
</dbReference>
<dbReference type="PRINTS" id="PR00032">
    <property type="entry name" value="HTHARAC"/>
</dbReference>
<dbReference type="RefSeq" id="WP_193503103.1">
    <property type="nucleotide sequence ID" value="NZ_JADCKC010000004.1"/>
</dbReference>
<evidence type="ECO:0000256" key="2">
    <source>
        <dbReference type="ARBA" id="ARBA00023015"/>
    </source>
</evidence>
<accession>A0ABR9R6A8</accession>